<proteinExistence type="predicted"/>
<feature type="compositionally biased region" description="Low complexity" evidence="1">
    <location>
        <begin position="8"/>
        <end position="18"/>
    </location>
</feature>
<feature type="region of interest" description="Disordered" evidence="1">
    <location>
        <begin position="1"/>
        <end position="37"/>
    </location>
</feature>
<reference evidence="2 3" key="1">
    <citation type="submission" date="2020-10" db="EMBL/GenBank/DDBJ databases">
        <title>Wide distribution of Phycisphaera-like planctomycetes from WD2101 soil group in peatlands and genome analysis of the first cultivated representative.</title>
        <authorList>
            <person name="Dedysh S.N."/>
            <person name="Beletsky A.V."/>
            <person name="Ivanova A."/>
            <person name="Kulichevskaya I.S."/>
            <person name="Suzina N.E."/>
            <person name="Philippov D.A."/>
            <person name="Rakitin A.L."/>
            <person name="Mardanov A.V."/>
            <person name="Ravin N.V."/>
        </authorList>
    </citation>
    <scope>NUCLEOTIDE SEQUENCE [LARGE SCALE GENOMIC DNA]</scope>
    <source>
        <strain evidence="2 3">M1803</strain>
    </source>
</reference>
<gene>
    <name evidence="2" type="ORF">IPV69_03370</name>
</gene>
<accession>A0A7M2X005</accession>
<sequence>MLRHALQSRVRSSSTSVTPQQEPREREGANPRRKPRSSFNPVFGLRVSFASSRLRVLFVLLATFATNPTRASETSALINDALDRQVNLDLDGFLPDVMKGIEDRTSVPIRADPLVWELLPWGQQTKVTAKIQNQTLRQSLSAITQKLGLRLRLADEAVMLEPMPGLRRLGRRSTVQELQSLDILASTPMPPVTDAGSVRSVLTAIDLKLDAMQAPLAIEDRLDVETRGKILTLPRGATMMDALEQIAKQTRGTWYPWSKTIVVVPKDVQIRDQLSKTLTTRYNSIPIAQVLEDLRRRADVPFEIDAGALQKIPADSRNIRIFWDNVSVEQALQELRGFAGIEFAVTDAGVKISHPGGPNAAVAMADPVVAMVTLENGMTLLVRESQIPPELRDYLKLRLDKTLGELRSLAEKDKFPLTKPTTKSVD</sequence>
<name>A0A7M2X005_9BACT</name>
<dbReference type="RefSeq" id="WP_206293503.1">
    <property type="nucleotide sequence ID" value="NZ_CP063458.1"/>
</dbReference>
<dbReference type="AlphaFoldDB" id="A0A7M2X005"/>
<protein>
    <submittedName>
        <fullName evidence="2">Uncharacterized protein</fullName>
    </submittedName>
</protein>
<dbReference type="Proteomes" id="UP000593765">
    <property type="component" value="Chromosome"/>
</dbReference>
<organism evidence="2 3">
    <name type="scientific">Humisphaera borealis</name>
    <dbReference type="NCBI Taxonomy" id="2807512"/>
    <lineage>
        <taxon>Bacteria</taxon>
        <taxon>Pseudomonadati</taxon>
        <taxon>Planctomycetota</taxon>
        <taxon>Phycisphaerae</taxon>
        <taxon>Tepidisphaerales</taxon>
        <taxon>Tepidisphaeraceae</taxon>
        <taxon>Humisphaera</taxon>
    </lineage>
</organism>
<evidence type="ECO:0000256" key="1">
    <source>
        <dbReference type="SAM" id="MobiDB-lite"/>
    </source>
</evidence>
<dbReference type="KEGG" id="hbs:IPV69_03370"/>
<keyword evidence="3" id="KW-1185">Reference proteome</keyword>
<evidence type="ECO:0000313" key="2">
    <source>
        <dbReference type="EMBL" id="QOV90421.1"/>
    </source>
</evidence>
<evidence type="ECO:0000313" key="3">
    <source>
        <dbReference type="Proteomes" id="UP000593765"/>
    </source>
</evidence>
<dbReference type="EMBL" id="CP063458">
    <property type="protein sequence ID" value="QOV90421.1"/>
    <property type="molecule type" value="Genomic_DNA"/>
</dbReference>